<organism evidence="2 3">
    <name type="scientific">Elysia crispata</name>
    <name type="common">lettuce slug</name>
    <dbReference type="NCBI Taxonomy" id="231223"/>
    <lineage>
        <taxon>Eukaryota</taxon>
        <taxon>Metazoa</taxon>
        <taxon>Spiralia</taxon>
        <taxon>Lophotrochozoa</taxon>
        <taxon>Mollusca</taxon>
        <taxon>Gastropoda</taxon>
        <taxon>Heterobranchia</taxon>
        <taxon>Euthyneura</taxon>
        <taxon>Panpulmonata</taxon>
        <taxon>Sacoglossa</taxon>
        <taxon>Placobranchoidea</taxon>
        <taxon>Plakobranchidae</taxon>
        <taxon>Elysia</taxon>
    </lineage>
</organism>
<reference evidence="2" key="1">
    <citation type="journal article" date="2023" name="G3 (Bethesda)">
        <title>A reference genome for the long-term kleptoplast-retaining sea slug Elysia crispata morphotype clarki.</title>
        <authorList>
            <person name="Eastman K.E."/>
            <person name="Pendleton A.L."/>
            <person name="Shaikh M.A."/>
            <person name="Suttiyut T."/>
            <person name="Ogas R."/>
            <person name="Tomko P."/>
            <person name="Gavelis G."/>
            <person name="Widhalm J.R."/>
            <person name="Wisecaver J.H."/>
        </authorList>
    </citation>
    <scope>NUCLEOTIDE SEQUENCE</scope>
    <source>
        <strain evidence="2">ECLA1</strain>
    </source>
</reference>
<dbReference type="AlphaFoldDB" id="A0AAE1BAF0"/>
<name>A0AAE1BAF0_9GAST</name>
<protein>
    <submittedName>
        <fullName evidence="2">Uncharacterized protein</fullName>
    </submittedName>
</protein>
<keyword evidence="3" id="KW-1185">Reference proteome</keyword>
<dbReference type="Proteomes" id="UP001283361">
    <property type="component" value="Unassembled WGS sequence"/>
</dbReference>
<comment type="caution">
    <text evidence="2">The sequence shown here is derived from an EMBL/GenBank/DDBJ whole genome shotgun (WGS) entry which is preliminary data.</text>
</comment>
<evidence type="ECO:0000256" key="1">
    <source>
        <dbReference type="SAM" id="MobiDB-lite"/>
    </source>
</evidence>
<evidence type="ECO:0000313" key="2">
    <source>
        <dbReference type="EMBL" id="KAK3802628.1"/>
    </source>
</evidence>
<gene>
    <name evidence="2" type="ORF">RRG08_010399</name>
</gene>
<accession>A0AAE1BAF0</accession>
<sequence>MNKFLITPGTELDSLVDAASTESVPGIMALGLPYFLLVLELPPPDSGMMSAPADPVSLIGFRESPDPQQFVFPSQNLSPILIGLSQRRSDVGGKSAKTLGSRSGPWVNHPDGLPQSQHQATRRHHTGVLVRAISPEVLDVDISTLLWTGFIIMPSSAQPASSLGAWRRISQLSASSWPDHSQSRPDHSQLSAR</sequence>
<proteinExistence type="predicted"/>
<feature type="region of interest" description="Disordered" evidence="1">
    <location>
        <begin position="173"/>
        <end position="193"/>
    </location>
</feature>
<dbReference type="EMBL" id="JAWDGP010000221">
    <property type="protein sequence ID" value="KAK3802628.1"/>
    <property type="molecule type" value="Genomic_DNA"/>
</dbReference>
<evidence type="ECO:0000313" key="3">
    <source>
        <dbReference type="Proteomes" id="UP001283361"/>
    </source>
</evidence>